<protein>
    <recommendedName>
        <fullName evidence="4 5">Pyrroline-5-carboxylate reductase</fullName>
        <shortName evidence="4">P5C reductase</shortName>
        <shortName evidence="4">P5CR</shortName>
        <ecNumber evidence="4 5">1.5.1.2</ecNumber>
    </recommendedName>
    <alternativeName>
        <fullName evidence="4">PCA reductase</fullName>
    </alternativeName>
</protein>
<keyword evidence="10" id="KW-1185">Reference proteome</keyword>
<dbReference type="PIRSF" id="PIRSF000193">
    <property type="entry name" value="Pyrrol-5-carb_rd"/>
    <property type="match status" value="1"/>
</dbReference>
<dbReference type="HAMAP" id="MF_01925">
    <property type="entry name" value="P5C_reductase"/>
    <property type="match status" value="1"/>
</dbReference>
<organism evidence="9 10">
    <name type="scientific">Hallella mizrahii</name>
    <dbReference type="NCBI Taxonomy" id="2606637"/>
    <lineage>
        <taxon>Bacteria</taxon>
        <taxon>Pseudomonadati</taxon>
        <taxon>Bacteroidota</taxon>
        <taxon>Bacteroidia</taxon>
        <taxon>Bacteroidales</taxon>
        <taxon>Prevotellaceae</taxon>
        <taxon>Hallella</taxon>
    </lineage>
</organism>
<dbReference type="Proteomes" id="UP000438914">
    <property type="component" value="Unassembled WGS sequence"/>
</dbReference>
<dbReference type="AlphaFoldDB" id="A0A7K0KIP1"/>
<dbReference type="GO" id="GO:0005737">
    <property type="term" value="C:cytoplasm"/>
    <property type="evidence" value="ECO:0007669"/>
    <property type="project" value="UniProtKB-SubCell"/>
</dbReference>
<dbReference type="PANTHER" id="PTHR11645:SF0">
    <property type="entry name" value="PYRROLINE-5-CARBOXYLATE REDUCTASE 3"/>
    <property type="match status" value="1"/>
</dbReference>
<dbReference type="PANTHER" id="PTHR11645">
    <property type="entry name" value="PYRROLINE-5-CARBOXYLATE REDUCTASE"/>
    <property type="match status" value="1"/>
</dbReference>
<dbReference type="Gene3D" id="3.40.50.720">
    <property type="entry name" value="NAD(P)-binding Rossmann-like Domain"/>
    <property type="match status" value="1"/>
</dbReference>
<comment type="catalytic activity">
    <reaction evidence="4">
        <text>L-proline + NADP(+) = (S)-1-pyrroline-5-carboxylate + NADPH + 2 H(+)</text>
        <dbReference type="Rhea" id="RHEA:14109"/>
        <dbReference type="ChEBI" id="CHEBI:15378"/>
        <dbReference type="ChEBI" id="CHEBI:17388"/>
        <dbReference type="ChEBI" id="CHEBI:57783"/>
        <dbReference type="ChEBI" id="CHEBI:58349"/>
        <dbReference type="ChEBI" id="CHEBI:60039"/>
        <dbReference type="EC" id="1.5.1.2"/>
    </reaction>
</comment>
<evidence type="ECO:0000259" key="8">
    <source>
        <dbReference type="Pfam" id="PF14748"/>
    </source>
</evidence>
<keyword evidence="4" id="KW-0028">Amino-acid biosynthesis</keyword>
<dbReference type="InterPro" id="IPR028939">
    <property type="entry name" value="P5C_Rdtase_cat_N"/>
</dbReference>
<dbReference type="NCBIfam" id="TIGR00112">
    <property type="entry name" value="proC"/>
    <property type="match status" value="1"/>
</dbReference>
<dbReference type="Pfam" id="PF03807">
    <property type="entry name" value="F420_oxidored"/>
    <property type="match status" value="1"/>
</dbReference>
<reference evidence="9 10" key="1">
    <citation type="submission" date="2019-08" db="EMBL/GenBank/DDBJ databases">
        <title>In-depth cultivation of the pig gut microbiome towards novel bacterial diversity and tailored functional studies.</title>
        <authorList>
            <person name="Wylensek D."/>
            <person name="Hitch T.C.A."/>
            <person name="Clavel T."/>
        </authorList>
    </citation>
    <scope>NUCLEOTIDE SEQUENCE [LARGE SCALE GENOMIC DNA]</scope>
    <source>
        <strain evidence="9 10">LKV-178-WT-2A</strain>
    </source>
</reference>
<dbReference type="Gene3D" id="1.10.3730.10">
    <property type="entry name" value="ProC C-terminal domain-like"/>
    <property type="match status" value="1"/>
</dbReference>
<dbReference type="GO" id="GO:0004735">
    <property type="term" value="F:pyrroline-5-carboxylate reductase activity"/>
    <property type="evidence" value="ECO:0007669"/>
    <property type="project" value="UniProtKB-UniRule"/>
</dbReference>
<dbReference type="SUPFAM" id="SSF51735">
    <property type="entry name" value="NAD(P)-binding Rossmann-fold domains"/>
    <property type="match status" value="1"/>
</dbReference>
<evidence type="ECO:0000313" key="10">
    <source>
        <dbReference type="Proteomes" id="UP000438914"/>
    </source>
</evidence>
<evidence type="ECO:0000256" key="4">
    <source>
        <dbReference type="HAMAP-Rule" id="MF_01925"/>
    </source>
</evidence>
<dbReference type="EMBL" id="VUNG01000049">
    <property type="protein sequence ID" value="MST85739.1"/>
    <property type="molecule type" value="Genomic_DNA"/>
</dbReference>
<dbReference type="InterPro" id="IPR036291">
    <property type="entry name" value="NAD(P)-bd_dom_sf"/>
</dbReference>
<comment type="caution">
    <text evidence="9">The sequence shown here is derived from an EMBL/GenBank/DDBJ whole genome shotgun (WGS) entry which is preliminary data.</text>
</comment>
<dbReference type="UniPathway" id="UPA00098">
    <property type="reaction ID" value="UER00361"/>
</dbReference>
<comment type="function">
    <text evidence="4">Catalyzes the reduction of 1-pyrroline-5-carboxylate (PCA) to L-proline.</text>
</comment>
<evidence type="ECO:0000256" key="5">
    <source>
        <dbReference type="NCBIfam" id="TIGR00112"/>
    </source>
</evidence>
<evidence type="ECO:0000259" key="7">
    <source>
        <dbReference type="Pfam" id="PF03807"/>
    </source>
</evidence>
<evidence type="ECO:0000256" key="1">
    <source>
        <dbReference type="ARBA" id="ARBA00005525"/>
    </source>
</evidence>
<comment type="catalytic activity">
    <reaction evidence="4">
        <text>L-proline + NAD(+) = (S)-1-pyrroline-5-carboxylate + NADH + 2 H(+)</text>
        <dbReference type="Rhea" id="RHEA:14105"/>
        <dbReference type="ChEBI" id="CHEBI:15378"/>
        <dbReference type="ChEBI" id="CHEBI:17388"/>
        <dbReference type="ChEBI" id="CHEBI:57540"/>
        <dbReference type="ChEBI" id="CHEBI:57945"/>
        <dbReference type="ChEBI" id="CHEBI:60039"/>
        <dbReference type="EC" id="1.5.1.2"/>
    </reaction>
</comment>
<sequence>MKIAVIGAGEMGGAFATGLLKTDLFKPEDITVANPHEGKLKPFAEQGTSVTTDNKVAAAVADIVVLAVKPKVVKGVIDEIKEELDYSKQTIVNMAASIKLDQLEAWLISGGDVPAICQAIPNIGIAHRQSMTFLSPNDKAAASPKPVLDIFNALGKTMVVDEDLLGAGTAMAGCGIAYVLRFIRAASEAGVELGFKADDAKNIILQTIKGAGSLLAEGCHPEAEIDKVTTPGGMTIKGLNTLEANGFTHAVIEGFKGSLK</sequence>
<keyword evidence="4" id="KW-0641">Proline biosynthesis</keyword>
<proteinExistence type="inferred from homology"/>
<keyword evidence="3 4" id="KW-0560">Oxidoreductase</keyword>
<comment type="similarity">
    <text evidence="1 4">Belongs to the pyrroline-5-carboxylate reductase family.</text>
</comment>
<evidence type="ECO:0000256" key="3">
    <source>
        <dbReference type="ARBA" id="ARBA00023002"/>
    </source>
</evidence>
<dbReference type="SUPFAM" id="SSF48179">
    <property type="entry name" value="6-phosphogluconate dehydrogenase C-terminal domain-like"/>
    <property type="match status" value="1"/>
</dbReference>
<evidence type="ECO:0000256" key="2">
    <source>
        <dbReference type="ARBA" id="ARBA00022857"/>
    </source>
</evidence>
<dbReference type="RefSeq" id="WP_154535339.1">
    <property type="nucleotide sequence ID" value="NZ_VUNG01000049.1"/>
</dbReference>
<comment type="subcellular location">
    <subcellularLocation>
        <location evidence="4">Cytoplasm</location>
    </subcellularLocation>
</comment>
<dbReference type="GO" id="GO:0055129">
    <property type="term" value="P:L-proline biosynthetic process"/>
    <property type="evidence" value="ECO:0007669"/>
    <property type="project" value="UniProtKB-UniRule"/>
</dbReference>
<keyword evidence="2 4" id="KW-0521">NADP</keyword>
<name>A0A7K0KIP1_9BACT</name>
<comment type="pathway">
    <text evidence="4">Amino-acid biosynthesis; L-proline biosynthesis; L-proline from L-glutamate 5-semialdehyde: step 1/1.</text>
</comment>
<feature type="binding site" evidence="6">
    <location>
        <position position="54"/>
    </location>
    <ligand>
        <name>NADPH</name>
        <dbReference type="ChEBI" id="CHEBI:57783"/>
    </ligand>
</feature>
<feature type="binding site" evidence="6">
    <location>
        <begin position="67"/>
        <end position="70"/>
    </location>
    <ligand>
        <name>NADP(+)</name>
        <dbReference type="ChEBI" id="CHEBI:58349"/>
    </ligand>
</feature>
<keyword evidence="4" id="KW-0963">Cytoplasm</keyword>
<dbReference type="InterPro" id="IPR029036">
    <property type="entry name" value="P5CR_dimer"/>
</dbReference>
<feature type="domain" description="Pyrroline-5-carboxylate reductase dimerisation" evidence="8">
    <location>
        <begin position="162"/>
        <end position="257"/>
    </location>
</feature>
<evidence type="ECO:0000256" key="6">
    <source>
        <dbReference type="PIRSR" id="PIRSR000193-1"/>
    </source>
</evidence>
<feature type="binding site" evidence="6">
    <location>
        <begin position="6"/>
        <end position="11"/>
    </location>
    <ligand>
        <name>NADP(+)</name>
        <dbReference type="ChEBI" id="CHEBI:58349"/>
    </ligand>
</feature>
<accession>A0A7K0KIP1</accession>
<gene>
    <name evidence="4 9" type="primary">proC</name>
    <name evidence="9" type="ORF">FYJ73_13880</name>
</gene>
<feature type="domain" description="Pyrroline-5-carboxylate reductase catalytic N-terminal" evidence="7">
    <location>
        <begin position="2"/>
        <end position="94"/>
    </location>
</feature>
<dbReference type="InterPro" id="IPR000304">
    <property type="entry name" value="Pyrroline-COOH_reductase"/>
</dbReference>
<evidence type="ECO:0000313" key="9">
    <source>
        <dbReference type="EMBL" id="MST85739.1"/>
    </source>
</evidence>
<dbReference type="EC" id="1.5.1.2" evidence="4 5"/>
<dbReference type="InterPro" id="IPR008927">
    <property type="entry name" value="6-PGluconate_DH-like_C_sf"/>
</dbReference>
<dbReference type="Pfam" id="PF14748">
    <property type="entry name" value="P5CR_dimer"/>
    <property type="match status" value="1"/>
</dbReference>